<dbReference type="EMBL" id="BONZ01000049">
    <property type="protein sequence ID" value="GIH16920.1"/>
    <property type="molecule type" value="Genomic_DNA"/>
</dbReference>
<gene>
    <name evidence="2" type="ORF">Raf01_50920</name>
</gene>
<name>A0A8J3QT06_9ACTN</name>
<sequence length="176" mass="17727">MQPSSRPPAVNSAAAIAIILAALTIASWLLHWEFSRRFGQPGPGAHSRIEGVSVETLSRIGESGKALALLGAGAMLILRVRRCRHAARVAVVIGMAGAAAAHGLAALYDGASVVVGFLFAAFASAANALSGQRGLQGAGTLDIGVASVAVDVASLALAVTCVTLLLGRSTRAYLAS</sequence>
<keyword evidence="1" id="KW-0812">Transmembrane</keyword>
<dbReference type="Proteomes" id="UP000642748">
    <property type="component" value="Unassembled WGS sequence"/>
</dbReference>
<keyword evidence="1" id="KW-0472">Membrane</keyword>
<organism evidence="2 3">
    <name type="scientific">Rugosimonospora africana</name>
    <dbReference type="NCBI Taxonomy" id="556532"/>
    <lineage>
        <taxon>Bacteria</taxon>
        <taxon>Bacillati</taxon>
        <taxon>Actinomycetota</taxon>
        <taxon>Actinomycetes</taxon>
        <taxon>Micromonosporales</taxon>
        <taxon>Micromonosporaceae</taxon>
        <taxon>Rugosimonospora</taxon>
    </lineage>
</organism>
<dbReference type="AlphaFoldDB" id="A0A8J3QT06"/>
<evidence type="ECO:0000313" key="2">
    <source>
        <dbReference type="EMBL" id="GIH16920.1"/>
    </source>
</evidence>
<evidence type="ECO:0000256" key="1">
    <source>
        <dbReference type="SAM" id="Phobius"/>
    </source>
</evidence>
<comment type="caution">
    <text evidence="2">The sequence shown here is derived from an EMBL/GenBank/DDBJ whole genome shotgun (WGS) entry which is preliminary data.</text>
</comment>
<protein>
    <submittedName>
        <fullName evidence="2">Uncharacterized protein</fullName>
    </submittedName>
</protein>
<accession>A0A8J3QT06</accession>
<keyword evidence="3" id="KW-1185">Reference proteome</keyword>
<keyword evidence="1" id="KW-1133">Transmembrane helix</keyword>
<reference evidence="2" key="1">
    <citation type="submission" date="2021-01" db="EMBL/GenBank/DDBJ databases">
        <title>Whole genome shotgun sequence of Rugosimonospora africana NBRC 104875.</title>
        <authorList>
            <person name="Komaki H."/>
            <person name="Tamura T."/>
        </authorList>
    </citation>
    <scope>NUCLEOTIDE SEQUENCE</scope>
    <source>
        <strain evidence="2">NBRC 104875</strain>
    </source>
</reference>
<dbReference type="RefSeq" id="WP_203920496.1">
    <property type="nucleotide sequence ID" value="NZ_BONZ01000049.1"/>
</dbReference>
<feature type="transmembrane region" description="Helical" evidence="1">
    <location>
        <begin position="12"/>
        <end position="30"/>
    </location>
</feature>
<proteinExistence type="predicted"/>
<feature type="transmembrane region" description="Helical" evidence="1">
    <location>
        <begin position="141"/>
        <end position="166"/>
    </location>
</feature>
<feature type="transmembrane region" description="Helical" evidence="1">
    <location>
        <begin position="111"/>
        <end position="129"/>
    </location>
</feature>
<evidence type="ECO:0000313" key="3">
    <source>
        <dbReference type="Proteomes" id="UP000642748"/>
    </source>
</evidence>
<feature type="transmembrane region" description="Helical" evidence="1">
    <location>
        <begin position="85"/>
        <end position="105"/>
    </location>
</feature>